<evidence type="ECO:0000313" key="1">
    <source>
        <dbReference type="EMBL" id="TFK45578.1"/>
    </source>
</evidence>
<dbReference type="SUPFAM" id="SSF82199">
    <property type="entry name" value="SET domain"/>
    <property type="match status" value="1"/>
</dbReference>
<sequence length="210" mass="23034">MSLRWSAHTGTKPLYKEHVHASSVNTIDVLNHKSFPVTSYSAVDYIVMFSLFATKHHLKSYRAYFPPQTAGQPCHVSAADGAVQVCVRGANGALPVLVQRLQDYSAAALEKMSFDGRATIQLGLKATCDILAGIGDIYKQLYVICPGSLWGSLQLESKDPWAILGPFHFINHDCNPNCQFRTRSGQGKEMWQQGLQEKEKGALGISGLPV</sequence>
<dbReference type="OrthoDB" id="3265353at2759"/>
<dbReference type="EMBL" id="ML213540">
    <property type="protein sequence ID" value="TFK45578.1"/>
    <property type="molecule type" value="Genomic_DNA"/>
</dbReference>
<keyword evidence="2" id="KW-1185">Reference proteome</keyword>
<reference evidence="1 2" key="1">
    <citation type="journal article" date="2019" name="Nat. Ecol. Evol.">
        <title>Megaphylogeny resolves global patterns of mushroom evolution.</title>
        <authorList>
            <person name="Varga T."/>
            <person name="Krizsan K."/>
            <person name="Foldi C."/>
            <person name="Dima B."/>
            <person name="Sanchez-Garcia M."/>
            <person name="Sanchez-Ramirez S."/>
            <person name="Szollosi G.J."/>
            <person name="Szarkandi J.G."/>
            <person name="Papp V."/>
            <person name="Albert L."/>
            <person name="Andreopoulos W."/>
            <person name="Angelini C."/>
            <person name="Antonin V."/>
            <person name="Barry K.W."/>
            <person name="Bougher N.L."/>
            <person name="Buchanan P."/>
            <person name="Buyck B."/>
            <person name="Bense V."/>
            <person name="Catcheside P."/>
            <person name="Chovatia M."/>
            <person name="Cooper J."/>
            <person name="Damon W."/>
            <person name="Desjardin D."/>
            <person name="Finy P."/>
            <person name="Geml J."/>
            <person name="Haridas S."/>
            <person name="Hughes K."/>
            <person name="Justo A."/>
            <person name="Karasinski D."/>
            <person name="Kautmanova I."/>
            <person name="Kiss B."/>
            <person name="Kocsube S."/>
            <person name="Kotiranta H."/>
            <person name="LaButti K.M."/>
            <person name="Lechner B.E."/>
            <person name="Liimatainen K."/>
            <person name="Lipzen A."/>
            <person name="Lukacs Z."/>
            <person name="Mihaltcheva S."/>
            <person name="Morgado L.N."/>
            <person name="Niskanen T."/>
            <person name="Noordeloos M.E."/>
            <person name="Ohm R.A."/>
            <person name="Ortiz-Santana B."/>
            <person name="Ovrebo C."/>
            <person name="Racz N."/>
            <person name="Riley R."/>
            <person name="Savchenko A."/>
            <person name="Shiryaev A."/>
            <person name="Soop K."/>
            <person name="Spirin V."/>
            <person name="Szebenyi C."/>
            <person name="Tomsovsky M."/>
            <person name="Tulloss R.E."/>
            <person name="Uehling J."/>
            <person name="Grigoriev I.V."/>
            <person name="Vagvolgyi C."/>
            <person name="Papp T."/>
            <person name="Martin F.M."/>
            <person name="Miettinen O."/>
            <person name="Hibbett D.S."/>
            <person name="Nagy L.G."/>
        </authorList>
    </citation>
    <scope>NUCLEOTIDE SEQUENCE [LARGE SCALE GENOMIC DNA]</scope>
    <source>
        <strain evidence="1 2">OMC1185</strain>
    </source>
</reference>
<dbReference type="InterPro" id="IPR046341">
    <property type="entry name" value="SET_dom_sf"/>
</dbReference>
<evidence type="ECO:0008006" key="3">
    <source>
        <dbReference type="Google" id="ProtNLM"/>
    </source>
</evidence>
<accession>A0A5C3MNE8</accession>
<evidence type="ECO:0000313" key="2">
    <source>
        <dbReference type="Proteomes" id="UP000305948"/>
    </source>
</evidence>
<dbReference type="AlphaFoldDB" id="A0A5C3MNE8"/>
<dbReference type="Proteomes" id="UP000305948">
    <property type="component" value="Unassembled WGS sequence"/>
</dbReference>
<organism evidence="1 2">
    <name type="scientific">Heliocybe sulcata</name>
    <dbReference type="NCBI Taxonomy" id="5364"/>
    <lineage>
        <taxon>Eukaryota</taxon>
        <taxon>Fungi</taxon>
        <taxon>Dikarya</taxon>
        <taxon>Basidiomycota</taxon>
        <taxon>Agaricomycotina</taxon>
        <taxon>Agaricomycetes</taxon>
        <taxon>Gloeophyllales</taxon>
        <taxon>Gloeophyllaceae</taxon>
        <taxon>Heliocybe</taxon>
    </lineage>
</organism>
<protein>
    <recommendedName>
        <fullName evidence="3">SET domain-containing protein</fullName>
    </recommendedName>
</protein>
<name>A0A5C3MNE8_9AGAM</name>
<gene>
    <name evidence="1" type="ORF">OE88DRAFT_1649196</name>
</gene>
<proteinExistence type="predicted"/>